<accession>A0AA35Z456</accession>
<protein>
    <submittedName>
        <fullName evidence="2">Uncharacterized protein</fullName>
    </submittedName>
</protein>
<evidence type="ECO:0000313" key="2">
    <source>
        <dbReference type="EMBL" id="CAI9285576.1"/>
    </source>
</evidence>
<feature type="region of interest" description="Disordered" evidence="1">
    <location>
        <begin position="30"/>
        <end position="89"/>
    </location>
</feature>
<dbReference type="EMBL" id="OX465081">
    <property type="protein sequence ID" value="CAI9285576.1"/>
    <property type="molecule type" value="Genomic_DNA"/>
</dbReference>
<reference evidence="2" key="1">
    <citation type="submission" date="2023-04" db="EMBL/GenBank/DDBJ databases">
        <authorList>
            <person name="Vijverberg K."/>
            <person name="Xiong W."/>
            <person name="Schranz E."/>
        </authorList>
    </citation>
    <scope>NUCLEOTIDE SEQUENCE</scope>
</reference>
<proteinExistence type="predicted"/>
<feature type="compositionally biased region" description="Basic and acidic residues" evidence="1">
    <location>
        <begin position="65"/>
        <end position="83"/>
    </location>
</feature>
<dbReference type="Proteomes" id="UP001177003">
    <property type="component" value="Chromosome 5"/>
</dbReference>
<keyword evidence="3" id="KW-1185">Reference proteome</keyword>
<organism evidence="2 3">
    <name type="scientific">Lactuca saligna</name>
    <name type="common">Willowleaf lettuce</name>
    <dbReference type="NCBI Taxonomy" id="75948"/>
    <lineage>
        <taxon>Eukaryota</taxon>
        <taxon>Viridiplantae</taxon>
        <taxon>Streptophyta</taxon>
        <taxon>Embryophyta</taxon>
        <taxon>Tracheophyta</taxon>
        <taxon>Spermatophyta</taxon>
        <taxon>Magnoliopsida</taxon>
        <taxon>eudicotyledons</taxon>
        <taxon>Gunneridae</taxon>
        <taxon>Pentapetalae</taxon>
        <taxon>asterids</taxon>
        <taxon>campanulids</taxon>
        <taxon>Asterales</taxon>
        <taxon>Asteraceae</taxon>
        <taxon>Cichorioideae</taxon>
        <taxon>Cichorieae</taxon>
        <taxon>Lactucinae</taxon>
        <taxon>Lactuca</taxon>
    </lineage>
</organism>
<dbReference type="AlphaFoldDB" id="A0AA35Z456"/>
<gene>
    <name evidence="2" type="ORF">LSALG_LOCUS25039</name>
</gene>
<name>A0AA35Z456_LACSI</name>
<evidence type="ECO:0000313" key="3">
    <source>
        <dbReference type="Proteomes" id="UP001177003"/>
    </source>
</evidence>
<evidence type="ECO:0000256" key="1">
    <source>
        <dbReference type="SAM" id="MobiDB-lite"/>
    </source>
</evidence>
<sequence>MLHHRREGAIGDQKGARWFVARLAIGGGLRGSTRLKKGKDRSSEAVVSSDEKKETKPIGAARLQSWKELRRGKKSEKGSDRRKKETRRTLVILSSNRRMRRRNNRGGLRVVVCCPTGKRMGLLWLKKRRGKGLQSRLG</sequence>